<organism evidence="4 5">
    <name type="scientific">Nonomuraea jabiensis</name>
    <dbReference type="NCBI Taxonomy" id="882448"/>
    <lineage>
        <taxon>Bacteria</taxon>
        <taxon>Bacillati</taxon>
        <taxon>Actinomycetota</taxon>
        <taxon>Actinomycetes</taxon>
        <taxon>Streptosporangiales</taxon>
        <taxon>Streptosporangiaceae</taxon>
        <taxon>Nonomuraea</taxon>
    </lineage>
</organism>
<feature type="domain" description="Tn3 transposase DDE" evidence="2">
    <location>
        <begin position="454"/>
        <end position="602"/>
    </location>
</feature>
<dbReference type="Pfam" id="PF13700">
    <property type="entry name" value="DUF4158"/>
    <property type="match status" value="1"/>
</dbReference>
<feature type="compositionally biased region" description="Basic residues" evidence="1">
    <location>
        <begin position="211"/>
        <end position="220"/>
    </location>
</feature>
<name>A0A7W9GE17_9ACTN</name>
<dbReference type="GO" id="GO:0004803">
    <property type="term" value="F:transposase activity"/>
    <property type="evidence" value="ECO:0007669"/>
    <property type="project" value="InterPro"/>
</dbReference>
<proteinExistence type="predicted"/>
<protein>
    <recommendedName>
        <fullName evidence="6">Tn3 transposase DDE domain-containing protein</fullName>
    </recommendedName>
</protein>
<evidence type="ECO:0000256" key="1">
    <source>
        <dbReference type="SAM" id="MobiDB-lite"/>
    </source>
</evidence>
<dbReference type="Proteomes" id="UP000579153">
    <property type="component" value="Unassembled WGS sequence"/>
</dbReference>
<evidence type="ECO:0000313" key="5">
    <source>
        <dbReference type="Proteomes" id="UP000579153"/>
    </source>
</evidence>
<dbReference type="EMBL" id="JACHMB010000001">
    <property type="protein sequence ID" value="MBB5782104.1"/>
    <property type="molecule type" value="Genomic_DNA"/>
</dbReference>
<feature type="region of interest" description="Disordered" evidence="1">
    <location>
        <begin position="607"/>
        <end position="627"/>
    </location>
</feature>
<evidence type="ECO:0000313" key="4">
    <source>
        <dbReference type="EMBL" id="MBB5782104.1"/>
    </source>
</evidence>
<dbReference type="InterPro" id="IPR002513">
    <property type="entry name" value="Tn3_Tnp_DDE_dom"/>
</dbReference>
<evidence type="ECO:0000259" key="3">
    <source>
        <dbReference type="Pfam" id="PF13700"/>
    </source>
</evidence>
<dbReference type="AlphaFoldDB" id="A0A7W9GE17"/>
<keyword evidence="5" id="KW-1185">Reference proteome</keyword>
<feature type="domain" description="DUF4158" evidence="3">
    <location>
        <begin position="1"/>
        <end position="112"/>
    </location>
</feature>
<dbReference type="Pfam" id="PF01526">
    <property type="entry name" value="DDE_Tnp_Tn3"/>
    <property type="match status" value="1"/>
</dbReference>
<dbReference type="InterPro" id="IPR025296">
    <property type="entry name" value="DUF4158"/>
</dbReference>
<gene>
    <name evidence="4" type="ORF">HD596_008860</name>
</gene>
<evidence type="ECO:0008006" key="6">
    <source>
        <dbReference type="Google" id="ProtNLM"/>
    </source>
</evidence>
<reference evidence="4 5" key="1">
    <citation type="submission" date="2020-08" db="EMBL/GenBank/DDBJ databases">
        <title>Sequencing the genomes of 1000 actinobacteria strains.</title>
        <authorList>
            <person name="Klenk H.-P."/>
        </authorList>
    </citation>
    <scope>NUCLEOTIDE SEQUENCE [LARGE SCALE GENOMIC DNA]</scope>
    <source>
        <strain evidence="4 5">DSM 45507</strain>
    </source>
</reference>
<feature type="region of interest" description="Disordered" evidence="1">
    <location>
        <begin position="179"/>
        <end position="264"/>
    </location>
</feature>
<comment type="caution">
    <text evidence="4">The sequence shown here is derived from an EMBL/GenBank/DDBJ whole genome shotgun (WGS) entry which is preliminary data.</text>
</comment>
<evidence type="ECO:0000259" key="2">
    <source>
        <dbReference type="Pfam" id="PF01526"/>
    </source>
</evidence>
<accession>A0A7W9GE17</accession>
<sequence>MRMLGTFLLDPRDVPHVAVDYVAEQIGVADPSCIKLYPERAQTRWDHQGEIRELLEYREFAEAQDDLLTFLGSRVRNFRVSRRELFDRAVVWLIDNKVVLPGITVMERLVRDVRTDELDAINVVLTERTPVELRRELLETLEVPDGRRVSTLEWMRTTVTDVSGTGQGKALERVVAAAGVSQPEPARRLAGPRRLHLLPAGGPARSPATARRLRGRRRPMGRSARQADPAAGVAGASRQRLDRAWPEDGPGPASTGSGRGPGRRLQQVAANPAVTVKGGRLKLEALPLPDGYQAVHDAVQAMLPRIDYPELLLEVNGHTGYFEVMPHLSGSEARRPDLDISQAGVLVARSCNVGFVPVVKPGQPALTLSRLLGVEKGYFHHEDIAAASATLVTAQSDISIAVQDWGGGLVASADGLRFVVPVKSLHARPNPVYFGRGKRSRGSTWLAVVNDRVMAGSLVTNQVRAYDLLRMLSADGRLTGLGAAFAHYGRIFKSMHLLHVAHLEDYRRMMGAQLNIGEGRNGLARRVFIGNLGQLRQGYAKGMEDQLGALGLGLNAIIYWNSLYVDAAVKALQADGQLSIGPEIRARLTPLIWEHINFHGSYPFTRPETPGNLRPLRDATAEDDEQV</sequence>
<dbReference type="GO" id="GO:0006313">
    <property type="term" value="P:DNA transposition"/>
    <property type="evidence" value="ECO:0007669"/>
    <property type="project" value="InterPro"/>
</dbReference>